<evidence type="ECO:0000256" key="6">
    <source>
        <dbReference type="ARBA" id="ARBA00029447"/>
    </source>
</evidence>
<gene>
    <name evidence="12" type="ordered locus">bgla_1p1030</name>
</gene>
<feature type="transmembrane region" description="Helical" evidence="9">
    <location>
        <begin position="302"/>
        <end position="324"/>
    </location>
</feature>
<keyword evidence="7" id="KW-0807">Transducer</keyword>
<evidence type="ECO:0000256" key="7">
    <source>
        <dbReference type="PROSITE-ProRule" id="PRU00284"/>
    </source>
</evidence>
<keyword evidence="12" id="KW-0614">Plasmid</keyword>
<proteinExistence type="inferred from homology"/>
<dbReference type="GO" id="GO:0004888">
    <property type="term" value="F:transmembrane signaling receptor activity"/>
    <property type="evidence" value="ECO:0007669"/>
    <property type="project" value="InterPro"/>
</dbReference>
<evidence type="ECO:0000259" key="10">
    <source>
        <dbReference type="PROSITE" id="PS50111"/>
    </source>
</evidence>
<dbReference type="InterPro" id="IPR033479">
    <property type="entry name" value="dCache_1"/>
</dbReference>
<feature type="coiled-coil region" evidence="8">
    <location>
        <begin position="404"/>
        <end position="441"/>
    </location>
</feature>
<keyword evidence="13" id="KW-1185">Reference proteome</keyword>
<evidence type="ECO:0000256" key="2">
    <source>
        <dbReference type="ARBA" id="ARBA00022475"/>
    </source>
</evidence>
<dbReference type="CDD" id="cd11386">
    <property type="entry name" value="MCP_signal"/>
    <property type="match status" value="1"/>
</dbReference>
<dbReference type="HOGENOM" id="CLU_000445_107_19_4"/>
<dbReference type="Pfam" id="PF02743">
    <property type="entry name" value="dCache_1"/>
    <property type="match status" value="1"/>
</dbReference>
<dbReference type="Proteomes" id="UP000008316">
    <property type="component" value="Plasmid bgla_1p"/>
</dbReference>
<keyword evidence="2" id="KW-1003">Cell membrane</keyword>
<evidence type="ECO:0000256" key="9">
    <source>
        <dbReference type="SAM" id="Phobius"/>
    </source>
</evidence>
<keyword evidence="3 9" id="KW-0812">Transmembrane</keyword>
<evidence type="ECO:0000256" key="8">
    <source>
        <dbReference type="SAM" id="Coils"/>
    </source>
</evidence>
<dbReference type="AlphaFoldDB" id="F2LRK7"/>
<protein>
    <submittedName>
        <fullName evidence="12">Methyl-accepting chemotaxis sensory transducer</fullName>
    </submittedName>
</protein>
<feature type="domain" description="Methyl-accepting transducer" evidence="10">
    <location>
        <begin position="385"/>
        <end position="614"/>
    </location>
</feature>
<dbReference type="CDD" id="cd06225">
    <property type="entry name" value="HAMP"/>
    <property type="match status" value="1"/>
</dbReference>
<dbReference type="SMART" id="SM00283">
    <property type="entry name" value="MA"/>
    <property type="match status" value="1"/>
</dbReference>
<dbReference type="KEGG" id="bgd:bgla_1p1030"/>
<evidence type="ECO:0000259" key="11">
    <source>
        <dbReference type="PROSITE" id="PS50885"/>
    </source>
</evidence>
<geneLocation type="plasmid" evidence="12 13">
    <name>bgla_1p</name>
</geneLocation>
<comment type="similarity">
    <text evidence="6">Belongs to the methyl-accepting chemotaxis (MCP) protein family.</text>
</comment>
<dbReference type="GO" id="GO:0007165">
    <property type="term" value="P:signal transduction"/>
    <property type="evidence" value="ECO:0007669"/>
    <property type="project" value="UniProtKB-KW"/>
</dbReference>
<dbReference type="RefSeq" id="WP_013699881.1">
    <property type="nucleotide sequence ID" value="NC_015382.1"/>
</dbReference>
<comment type="subcellular location">
    <subcellularLocation>
        <location evidence="1">Cell membrane</location>
        <topology evidence="1">Multi-pass membrane protein</topology>
    </subcellularLocation>
</comment>
<dbReference type="PROSITE" id="PS50111">
    <property type="entry name" value="CHEMOTAXIS_TRANSDUC_2"/>
    <property type="match status" value="1"/>
</dbReference>
<dbReference type="GO" id="GO:0005886">
    <property type="term" value="C:plasma membrane"/>
    <property type="evidence" value="ECO:0007669"/>
    <property type="project" value="UniProtKB-SubCell"/>
</dbReference>
<name>F2LRK7_BURGS</name>
<sequence>MIASRSIGFKINLAFGTALVLSVAALATVGALSVRHQAVSEFEQSSRARITQADESLNGTFREVEQNLTYLSQSPELQSADESITNYLTHTGKMTPNSNGGVEQRIFTLLKAFGDSHPTMRYLDIGTRWGGYVQWPMETMNGDHYDPRVRPWYTAAMEAGGDRVVRPAPYLSAAGSGGAIIPFAKIVKNASGDVLGVLEGDVSLEGFAKLTDGIRFGDTGYLIVTDNNGRVLIDPRDKSHEFKDFKSLGDGYAHLAAAADGRTPVSLDSTAYQAFAYTSPKNNWRYYALEPQSEMMAAANALTLQLLGTGALVIVLALAAIVALSRRIVVPLRSLAGSMNEIAAGDGDLTRRLPVVSHDEAGMLAGRFNAFVEKLHGVLVTVSSNITQLETASREVSAGNSDLSARTEQQAASIEQTAAAMEQLASTVREAAERAKNANQIASGAVETARRGDAAVTDAAKTMEAAVSESERIIGIVGIIEGIAFQTNILALNAAVESARAGESGRGFAVVASEVRNLAQRSTSAAKEIKALLEASVGNVRSGASQIGLAGKTIAELNRAVGNVAQITTEIAASAHEQSRAIEEVNQAVASMDQTTQQNAALVQQMAAASESLSAQGRDLHATVGFFRLAT</sequence>
<evidence type="ECO:0000256" key="3">
    <source>
        <dbReference type="ARBA" id="ARBA00022692"/>
    </source>
</evidence>
<dbReference type="Gene3D" id="3.30.450.20">
    <property type="entry name" value="PAS domain"/>
    <property type="match status" value="1"/>
</dbReference>
<feature type="domain" description="HAMP" evidence="11">
    <location>
        <begin position="326"/>
        <end position="380"/>
    </location>
</feature>
<keyword evidence="4 9" id="KW-1133">Transmembrane helix</keyword>
<dbReference type="InterPro" id="IPR003660">
    <property type="entry name" value="HAMP_dom"/>
</dbReference>
<reference evidence="12 13" key="1">
    <citation type="journal article" date="2011" name="J. Bacteriol.">
        <title>Complete genome sequence of Burkholderia gladioli BSR3.</title>
        <authorList>
            <person name="Seo Y.S."/>
            <person name="Lim J."/>
            <person name="Choi B.S."/>
            <person name="Kim H."/>
            <person name="Goo E."/>
            <person name="Lee B."/>
            <person name="Lim J.S."/>
            <person name="Choi I.Y."/>
            <person name="Moon J.S."/>
            <person name="Kim J."/>
            <person name="Hwang I."/>
        </authorList>
    </citation>
    <scope>NUCLEOTIDE SEQUENCE [LARGE SCALE GENOMIC DNA]</scope>
    <source>
        <strain evidence="13">BSR3</strain>
    </source>
</reference>
<evidence type="ECO:0000256" key="1">
    <source>
        <dbReference type="ARBA" id="ARBA00004651"/>
    </source>
</evidence>
<organism evidence="12 13">
    <name type="scientific">Burkholderia gladioli (strain BSR3)</name>
    <dbReference type="NCBI Taxonomy" id="999541"/>
    <lineage>
        <taxon>Bacteria</taxon>
        <taxon>Pseudomonadati</taxon>
        <taxon>Pseudomonadota</taxon>
        <taxon>Betaproteobacteria</taxon>
        <taxon>Burkholderiales</taxon>
        <taxon>Burkholderiaceae</taxon>
        <taxon>Burkholderia</taxon>
    </lineage>
</organism>
<evidence type="ECO:0000313" key="13">
    <source>
        <dbReference type="Proteomes" id="UP000008316"/>
    </source>
</evidence>
<evidence type="ECO:0000256" key="4">
    <source>
        <dbReference type="ARBA" id="ARBA00022989"/>
    </source>
</evidence>
<dbReference type="Pfam" id="PF00672">
    <property type="entry name" value="HAMP"/>
    <property type="match status" value="1"/>
</dbReference>
<dbReference type="Pfam" id="PF00015">
    <property type="entry name" value="MCPsignal"/>
    <property type="match status" value="1"/>
</dbReference>
<dbReference type="SUPFAM" id="SSF58104">
    <property type="entry name" value="Methyl-accepting chemotaxis protein (MCP) signaling domain"/>
    <property type="match status" value="1"/>
</dbReference>
<dbReference type="PANTHER" id="PTHR43531">
    <property type="entry name" value="PROTEIN ICFG"/>
    <property type="match status" value="1"/>
</dbReference>
<keyword evidence="8" id="KW-0175">Coiled coil</keyword>
<dbReference type="GO" id="GO:0006935">
    <property type="term" value="P:chemotaxis"/>
    <property type="evidence" value="ECO:0007669"/>
    <property type="project" value="InterPro"/>
</dbReference>
<dbReference type="InterPro" id="IPR051310">
    <property type="entry name" value="MCP_chemotaxis"/>
</dbReference>
<dbReference type="PROSITE" id="PS50885">
    <property type="entry name" value="HAMP"/>
    <property type="match status" value="1"/>
</dbReference>
<dbReference type="PANTHER" id="PTHR43531:SF16">
    <property type="entry name" value="METHYL-ACCEPTING CHEMOTAXIS PROTEIN II"/>
    <property type="match status" value="1"/>
</dbReference>
<dbReference type="InterPro" id="IPR004090">
    <property type="entry name" value="Chemotax_Me-accpt_rcpt"/>
</dbReference>
<dbReference type="PRINTS" id="PR00260">
    <property type="entry name" value="CHEMTRNSDUCR"/>
</dbReference>
<dbReference type="Gene3D" id="1.10.287.950">
    <property type="entry name" value="Methyl-accepting chemotaxis protein"/>
    <property type="match status" value="1"/>
</dbReference>
<keyword evidence="5 9" id="KW-0472">Membrane</keyword>
<evidence type="ECO:0000256" key="5">
    <source>
        <dbReference type="ARBA" id="ARBA00023136"/>
    </source>
</evidence>
<evidence type="ECO:0000313" key="12">
    <source>
        <dbReference type="EMBL" id="AEA65501.1"/>
    </source>
</evidence>
<dbReference type="FunFam" id="1.10.287.950:FF:000001">
    <property type="entry name" value="Methyl-accepting chemotaxis sensory transducer"/>
    <property type="match status" value="1"/>
</dbReference>
<accession>F2LRK7</accession>
<dbReference type="SMART" id="SM00304">
    <property type="entry name" value="HAMP"/>
    <property type="match status" value="2"/>
</dbReference>
<dbReference type="InterPro" id="IPR004089">
    <property type="entry name" value="MCPsignal_dom"/>
</dbReference>
<dbReference type="EMBL" id="CP002601">
    <property type="protein sequence ID" value="AEA65501.1"/>
    <property type="molecule type" value="Genomic_DNA"/>
</dbReference>